<evidence type="ECO:0000313" key="3">
    <source>
        <dbReference type="Proteomes" id="UP001187192"/>
    </source>
</evidence>
<sequence>MIAKVPATLRCDDGDCRSSGDLVMRRQNKGRDLRRRQLKVRKLNPYLQTTRTSPIFHDVAVAAAAAAALKASRMISIISDLTFPSSIVNSKACTFIGFPVIWDGGSSPKHRNSFSGNMAMVVVAAVIGDLRCPQRTTSENRSTSVIGSSSIKRGGPPSERDPNFSLNSHAVILPKRRSELRQGRKILIAGLNQKAAGEESVAGEDNDHGELKEAGVRGMASDAEQMPTRKIAILDSDSRDLGSIGMVATTTFLAWGENDDSPVRGGRERVRKRN</sequence>
<comment type="caution">
    <text evidence="2">The sequence shown here is derived from an EMBL/GenBank/DDBJ whole genome shotgun (WGS) entry which is preliminary data.</text>
</comment>
<proteinExistence type="predicted"/>
<keyword evidence="3" id="KW-1185">Reference proteome</keyword>
<reference evidence="2" key="1">
    <citation type="submission" date="2023-07" db="EMBL/GenBank/DDBJ databases">
        <title>draft genome sequence of fig (Ficus carica).</title>
        <authorList>
            <person name="Takahashi T."/>
            <person name="Nishimura K."/>
        </authorList>
    </citation>
    <scope>NUCLEOTIDE SEQUENCE</scope>
</reference>
<gene>
    <name evidence="2" type="ORF">TIFTF001_028285</name>
</gene>
<dbReference type="Proteomes" id="UP001187192">
    <property type="component" value="Unassembled WGS sequence"/>
</dbReference>
<protein>
    <submittedName>
        <fullName evidence="2">Uncharacterized protein</fullName>
    </submittedName>
</protein>
<evidence type="ECO:0000256" key="1">
    <source>
        <dbReference type="SAM" id="MobiDB-lite"/>
    </source>
</evidence>
<organism evidence="2 3">
    <name type="scientific">Ficus carica</name>
    <name type="common">Common fig</name>
    <dbReference type="NCBI Taxonomy" id="3494"/>
    <lineage>
        <taxon>Eukaryota</taxon>
        <taxon>Viridiplantae</taxon>
        <taxon>Streptophyta</taxon>
        <taxon>Embryophyta</taxon>
        <taxon>Tracheophyta</taxon>
        <taxon>Spermatophyta</taxon>
        <taxon>Magnoliopsida</taxon>
        <taxon>eudicotyledons</taxon>
        <taxon>Gunneridae</taxon>
        <taxon>Pentapetalae</taxon>
        <taxon>rosids</taxon>
        <taxon>fabids</taxon>
        <taxon>Rosales</taxon>
        <taxon>Moraceae</taxon>
        <taxon>Ficeae</taxon>
        <taxon>Ficus</taxon>
    </lineage>
</organism>
<dbReference type="EMBL" id="BTGU01000085">
    <property type="protein sequence ID" value="GMN59189.1"/>
    <property type="molecule type" value="Genomic_DNA"/>
</dbReference>
<dbReference type="AlphaFoldDB" id="A0AA88DQP8"/>
<name>A0AA88DQP8_FICCA</name>
<accession>A0AA88DQP8</accession>
<feature type="compositionally biased region" description="Polar residues" evidence="1">
    <location>
        <begin position="135"/>
        <end position="151"/>
    </location>
</feature>
<evidence type="ECO:0000313" key="2">
    <source>
        <dbReference type="EMBL" id="GMN59189.1"/>
    </source>
</evidence>
<feature type="region of interest" description="Disordered" evidence="1">
    <location>
        <begin position="135"/>
        <end position="167"/>
    </location>
</feature>